<dbReference type="Proteomes" id="UP001589734">
    <property type="component" value="Unassembled WGS sequence"/>
</dbReference>
<keyword evidence="3" id="KW-1185">Reference proteome</keyword>
<dbReference type="EMBL" id="JBHLYW010000004">
    <property type="protein sequence ID" value="MFC0076164.1"/>
    <property type="molecule type" value="Genomic_DNA"/>
</dbReference>
<dbReference type="InterPro" id="IPR028939">
    <property type="entry name" value="P5C_Rdtase_cat_N"/>
</dbReference>
<feature type="domain" description="Pyrroline-5-carboxylate reductase catalytic N-terminal" evidence="1">
    <location>
        <begin position="17"/>
        <end position="104"/>
    </location>
</feature>
<evidence type="ECO:0000313" key="2">
    <source>
        <dbReference type="EMBL" id="MFC0076164.1"/>
    </source>
</evidence>
<name>A0ABV6BL44_9FLAO</name>
<reference evidence="2 3" key="1">
    <citation type="submission" date="2024-09" db="EMBL/GenBank/DDBJ databases">
        <authorList>
            <person name="Sun Q."/>
            <person name="Mori K."/>
        </authorList>
    </citation>
    <scope>NUCLEOTIDE SEQUENCE [LARGE SCALE GENOMIC DNA]</scope>
    <source>
        <strain evidence="2 3">CGMCC 1.12926</strain>
    </source>
</reference>
<dbReference type="Gene3D" id="3.40.50.720">
    <property type="entry name" value="NAD(P)-binding Rossmann-like Domain"/>
    <property type="match status" value="1"/>
</dbReference>
<dbReference type="InterPro" id="IPR036291">
    <property type="entry name" value="NAD(P)-bd_dom_sf"/>
</dbReference>
<gene>
    <name evidence="2" type="ORF">ACFFLS_03895</name>
</gene>
<dbReference type="SUPFAM" id="SSF51735">
    <property type="entry name" value="NAD(P)-binding Rossmann-fold domains"/>
    <property type="match status" value="1"/>
</dbReference>
<sequence>MFHINHKVLNINPNIMKIGIIGIGTLTLELARRSVQAGYQVIINNPRGNGIVRETIEKLGPNIELASLDKACEAELLLLFIPKDNLESVLKNMPDTTGKIVVHTSSLIFNPQSLLSGITNALTYQITAELLPKAHVVKLFNPVKLEKQNLPVQQKDEIFFIAKHSESKLRIQNYLKSLNFSAIDLSRRLQFSGVEANPDVIHSIKNYPKGN</sequence>
<comment type="caution">
    <text evidence="2">The sequence shown here is derived from an EMBL/GenBank/DDBJ whole genome shotgun (WGS) entry which is preliminary data.</text>
</comment>
<proteinExistence type="predicted"/>
<organism evidence="2 3">
    <name type="scientific">Flavobacterium procerum</name>
    <dbReference type="NCBI Taxonomy" id="1455569"/>
    <lineage>
        <taxon>Bacteria</taxon>
        <taxon>Pseudomonadati</taxon>
        <taxon>Bacteroidota</taxon>
        <taxon>Flavobacteriia</taxon>
        <taxon>Flavobacteriales</taxon>
        <taxon>Flavobacteriaceae</taxon>
        <taxon>Flavobacterium</taxon>
    </lineage>
</organism>
<protein>
    <submittedName>
        <fullName evidence="2">NAD(P)-binding domain-containing protein</fullName>
    </submittedName>
</protein>
<accession>A0ABV6BL44</accession>
<evidence type="ECO:0000259" key="1">
    <source>
        <dbReference type="Pfam" id="PF03807"/>
    </source>
</evidence>
<evidence type="ECO:0000313" key="3">
    <source>
        <dbReference type="Proteomes" id="UP001589734"/>
    </source>
</evidence>
<dbReference type="Pfam" id="PF03807">
    <property type="entry name" value="F420_oxidored"/>
    <property type="match status" value="1"/>
</dbReference>
<dbReference type="RefSeq" id="WP_379686368.1">
    <property type="nucleotide sequence ID" value="NZ_JBHLYW010000004.1"/>
</dbReference>